<feature type="chain" id="PRO_5046396352" description="Secreted protein" evidence="1">
    <location>
        <begin position="27"/>
        <end position="260"/>
    </location>
</feature>
<dbReference type="EMBL" id="JBEPFB010000006">
    <property type="protein sequence ID" value="MER7374217.1"/>
    <property type="molecule type" value="Genomic_DNA"/>
</dbReference>
<proteinExistence type="predicted"/>
<dbReference type="Proteomes" id="UP001486207">
    <property type="component" value="Unassembled WGS sequence"/>
</dbReference>
<sequence>MPRHPARAVTIAVLSAGALLSAPACSVSGLGRPVHAVRAPASSSAAPGTASRTPVAAPTLTEAQARAALVSETDLGEPWVPTDGFATWRESMLKASTESGECARLLDVLYTEDILGPDARTRASIGLDDAWDGAQLRYQVVAHHPEDIDDTLQWLGGMPDECGRFTATAGGGQLGVEVRGAEMPHVGDAGQALRIVLSGISEYEDAPTLTLDVAVVRVGDDAIIVTNGGLGEVSADATWTTVELGAHRLAEVRRQSRRSV</sequence>
<gene>
    <name evidence="2" type="ORF">ABT384_16395</name>
</gene>
<dbReference type="RefSeq" id="WP_190070920.1">
    <property type="nucleotide sequence ID" value="NZ_BNBM01000006.1"/>
</dbReference>
<evidence type="ECO:0008006" key="4">
    <source>
        <dbReference type="Google" id="ProtNLM"/>
    </source>
</evidence>
<evidence type="ECO:0000256" key="1">
    <source>
        <dbReference type="SAM" id="SignalP"/>
    </source>
</evidence>
<reference evidence="2 3" key="1">
    <citation type="submission" date="2024-06" db="EMBL/GenBank/DDBJ databases">
        <title>The Natural Products Discovery Center: Release of the First 8490 Sequenced Strains for Exploring Actinobacteria Biosynthetic Diversity.</title>
        <authorList>
            <person name="Kalkreuter E."/>
            <person name="Kautsar S.A."/>
            <person name="Yang D."/>
            <person name="Bader C.D."/>
            <person name="Teijaro C.N."/>
            <person name="Fluegel L."/>
            <person name="Davis C.M."/>
            <person name="Simpson J.R."/>
            <person name="Lauterbach L."/>
            <person name="Steele A.D."/>
            <person name="Gui C."/>
            <person name="Meng S."/>
            <person name="Li G."/>
            <person name="Viehrig K."/>
            <person name="Ye F."/>
            <person name="Su P."/>
            <person name="Kiefer A.F."/>
            <person name="Nichols A."/>
            <person name="Cepeda A.J."/>
            <person name="Yan W."/>
            <person name="Fan B."/>
            <person name="Jiang Y."/>
            <person name="Adhikari A."/>
            <person name="Zheng C.-J."/>
            <person name="Schuster L."/>
            <person name="Cowan T.M."/>
            <person name="Smanski M.J."/>
            <person name="Chevrette M.G."/>
            <person name="De Carvalho L.P.S."/>
            <person name="Shen B."/>
        </authorList>
    </citation>
    <scope>NUCLEOTIDE SEQUENCE [LARGE SCALE GENOMIC DNA]</scope>
    <source>
        <strain evidence="2 3">NPDC000155</strain>
    </source>
</reference>
<organism evidence="2 3">
    <name type="scientific">Streptomyces lanatus</name>
    <dbReference type="NCBI Taxonomy" id="66900"/>
    <lineage>
        <taxon>Bacteria</taxon>
        <taxon>Bacillati</taxon>
        <taxon>Actinomycetota</taxon>
        <taxon>Actinomycetes</taxon>
        <taxon>Kitasatosporales</taxon>
        <taxon>Streptomycetaceae</taxon>
        <taxon>Streptomyces</taxon>
    </lineage>
</organism>
<keyword evidence="3" id="KW-1185">Reference proteome</keyword>
<feature type="signal peptide" evidence="1">
    <location>
        <begin position="1"/>
        <end position="26"/>
    </location>
</feature>
<name>A0ABV1XRJ5_9ACTN</name>
<evidence type="ECO:0000313" key="2">
    <source>
        <dbReference type="EMBL" id="MER7374217.1"/>
    </source>
</evidence>
<protein>
    <recommendedName>
        <fullName evidence="4">Secreted protein</fullName>
    </recommendedName>
</protein>
<accession>A0ABV1XRJ5</accession>
<comment type="caution">
    <text evidence="2">The sequence shown here is derived from an EMBL/GenBank/DDBJ whole genome shotgun (WGS) entry which is preliminary data.</text>
</comment>
<keyword evidence="1" id="KW-0732">Signal</keyword>
<evidence type="ECO:0000313" key="3">
    <source>
        <dbReference type="Proteomes" id="UP001486207"/>
    </source>
</evidence>